<dbReference type="KEGG" id="dko:I596_3641"/>
<proteinExistence type="predicted"/>
<accession>A0A160DXZ0</accession>
<name>A0A160DXZ0_9GAMM</name>
<protein>
    <submittedName>
        <fullName evidence="1">Uncharacterized protein</fullName>
    </submittedName>
</protein>
<organism evidence="1 2">
    <name type="scientific">Dokdonella koreensis DS-123</name>
    <dbReference type="NCBI Taxonomy" id="1300342"/>
    <lineage>
        <taxon>Bacteria</taxon>
        <taxon>Pseudomonadati</taxon>
        <taxon>Pseudomonadota</taxon>
        <taxon>Gammaproteobacteria</taxon>
        <taxon>Lysobacterales</taxon>
        <taxon>Rhodanobacteraceae</taxon>
        <taxon>Dokdonella</taxon>
    </lineage>
</organism>
<evidence type="ECO:0000313" key="1">
    <source>
        <dbReference type="EMBL" id="ANB19629.1"/>
    </source>
</evidence>
<keyword evidence="2" id="KW-1185">Reference proteome</keyword>
<dbReference type="AlphaFoldDB" id="A0A160DXZ0"/>
<evidence type="ECO:0000313" key="2">
    <source>
        <dbReference type="Proteomes" id="UP000076830"/>
    </source>
</evidence>
<sequence>MAGTAFCRSAVAADRAACTPVSFATGRTPGRACASCRGTRTTL</sequence>
<gene>
    <name evidence="1" type="ORF">I596_3641</name>
</gene>
<reference evidence="1 2" key="1">
    <citation type="submission" date="2016-04" db="EMBL/GenBank/DDBJ databases">
        <title>Complete genome sequence of Dokdonella koreensis DS-123T.</title>
        <authorList>
            <person name="Kim J.F."/>
            <person name="Lee H."/>
            <person name="Kwak M.-J."/>
        </authorList>
    </citation>
    <scope>NUCLEOTIDE SEQUENCE [LARGE SCALE GENOMIC DNA]</scope>
    <source>
        <strain evidence="1 2">DS-123</strain>
    </source>
</reference>
<dbReference type="EMBL" id="CP015249">
    <property type="protein sequence ID" value="ANB19629.1"/>
    <property type="molecule type" value="Genomic_DNA"/>
</dbReference>
<dbReference type="Proteomes" id="UP000076830">
    <property type="component" value="Chromosome"/>
</dbReference>